<keyword evidence="4 6" id="KW-0067">ATP-binding</keyword>
<dbReference type="InterPro" id="IPR003593">
    <property type="entry name" value="AAA+_ATPase"/>
</dbReference>
<sequence length="299" mass="34293">MTLSAEHLTKRFQNFLAVDNLNFKVEEGEIFGLIGQNGAGKTTTFRMILNLLAPTSGKINWREHPIRGLERDQIGYLPEERGLYPKMPVEDQLLFFGQLRGWSKTVLRKEINEWLERFELNEKRKVLTETLSKGNQQKVQLIASLIHKPRLLILDEPFSGLDPVNAGLLKDAIVSLKKEGTVIIFSSHRMDHVEELCDHICLLKRGRSLFSGAILDLKKQYGKINLTIRGPYVETELAVLPGVESVTKEKDMYRLRLHHEHDARPIFQTLAENGFIERFSLDYLSLEEIFTRKVAGKGE</sequence>
<organism evidence="6 7">
    <name type="scientific">Sporolactobacillus terrae</name>
    <dbReference type="NCBI Taxonomy" id="269673"/>
    <lineage>
        <taxon>Bacteria</taxon>
        <taxon>Bacillati</taxon>
        <taxon>Bacillota</taxon>
        <taxon>Bacilli</taxon>
        <taxon>Bacillales</taxon>
        <taxon>Sporolactobacillaceae</taxon>
        <taxon>Sporolactobacillus</taxon>
    </lineage>
</organism>
<feature type="domain" description="ABC transporter" evidence="5">
    <location>
        <begin position="3"/>
        <end position="230"/>
    </location>
</feature>
<dbReference type="Pfam" id="PF13732">
    <property type="entry name" value="DrrA1-3_C"/>
    <property type="match status" value="1"/>
</dbReference>
<dbReference type="PANTHER" id="PTHR42711">
    <property type="entry name" value="ABC TRANSPORTER ATP-BINDING PROTEIN"/>
    <property type="match status" value="1"/>
</dbReference>
<dbReference type="PROSITE" id="PS50893">
    <property type="entry name" value="ABC_TRANSPORTER_2"/>
    <property type="match status" value="1"/>
</dbReference>
<dbReference type="Gene3D" id="3.40.50.300">
    <property type="entry name" value="P-loop containing nucleotide triphosphate hydrolases"/>
    <property type="match status" value="1"/>
</dbReference>
<evidence type="ECO:0000256" key="1">
    <source>
        <dbReference type="ARBA" id="ARBA00005417"/>
    </source>
</evidence>
<dbReference type="EMBL" id="AP021853">
    <property type="protein sequence ID" value="BBN98915.1"/>
    <property type="molecule type" value="Genomic_DNA"/>
</dbReference>
<dbReference type="InterPro" id="IPR027417">
    <property type="entry name" value="P-loop_NTPase"/>
</dbReference>
<evidence type="ECO:0000313" key="7">
    <source>
        <dbReference type="Proteomes" id="UP000326951"/>
    </source>
</evidence>
<evidence type="ECO:0000256" key="4">
    <source>
        <dbReference type="ARBA" id="ARBA00022840"/>
    </source>
</evidence>
<reference evidence="6 7" key="1">
    <citation type="submission" date="2019-09" db="EMBL/GenBank/DDBJ databases">
        <title>Complete genome sequence of Sporolactobacillus terrae 70-3.</title>
        <authorList>
            <person name="Tanaka N."/>
            <person name="Shiwa Y."/>
            <person name="Fujita N."/>
            <person name="Tanasupawat S."/>
        </authorList>
    </citation>
    <scope>NUCLEOTIDE SEQUENCE [LARGE SCALE GENOMIC DNA]</scope>
    <source>
        <strain evidence="6 7">70-3</strain>
    </source>
</reference>
<dbReference type="InterPro" id="IPR003439">
    <property type="entry name" value="ABC_transporter-like_ATP-bd"/>
</dbReference>
<dbReference type="PANTHER" id="PTHR42711:SF5">
    <property type="entry name" value="ABC TRANSPORTER ATP-BINDING PROTEIN NATA"/>
    <property type="match status" value="1"/>
</dbReference>
<dbReference type="InterPro" id="IPR017871">
    <property type="entry name" value="ABC_transporter-like_CS"/>
</dbReference>
<dbReference type="GO" id="GO:0016887">
    <property type="term" value="F:ATP hydrolysis activity"/>
    <property type="evidence" value="ECO:0007669"/>
    <property type="project" value="InterPro"/>
</dbReference>
<keyword evidence="3" id="KW-0547">Nucleotide-binding</keyword>
<dbReference type="PROSITE" id="PS00211">
    <property type="entry name" value="ABC_TRANSPORTER_1"/>
    <property type="match status" value="1"/>
</dbReference>
<evidence type="ECO:0000313" key="6">
    <source>
        <dbReference type="EMBL" id="BBN98915.1"/>
    </source>
</evidence>
<dbReference type="Pfam" id="PF00005">
    <property type="entry name" value="ABC_tran"/>
    <property type="match status" value="1"/>
</dbReference>
<comment type="similarity">
    <text evidence="1">Belongs to the ABC transporter superfamily.</text>
</comment>
<evidence type="ECO:0000259" key="5">
    <source>
        <dbReference type="PROSITE" id="PS50893"/>
    </source>
</evidence>
<evidence type="ECO:0000256" key="3">
    <source>
        <dbReference type="ARBA" id="ARBA00022741"/>
    </source>
</evidence>
<name>A0A5K7WWG9_9BACL</name>
<dbReference type="SMART" id="SM00382">
    <property type="entry name" value="AAA"/>
    <property type="match status" value="1"/>
</dbReference>
<accession>A0A5K7WWG9</accession>
<dbReference type="AlphaFoldDB" id="A0A5K7WWG9"/>
<evidence type="ECO:0000256" key="2">
    <source>
        <dbReference type="ARBA" id="ARBA00022448"/>
    </source>
</evidence>
<dbReference type="Proteomes" id="UP000326951">
    <property type="component" value="Chromosome"/>
</dbReference>
<proteinExistence type="inferred from homology"/>
<keyword evidence="2" id="KW-0813">Transport</keyword>
<protein>
    <submittedName>
        <fullName evidence="6">ABC transporter ATP-binding protein</fullName>
    </submittedName>
</protein>
<dbReference type="RefSeq" id="WP_152080480.1">
    <property type="nucleotide sequence ID" value="NZ_AP021853.1"/>
</dbReference>
<dbReference type="GO" id="GO:0005524">
    <property type="term" value="F:ATP binding"/>
    <property type="evidence" value="ECO:0007669"/>
    <property type="project" value="UniProtKB-KW"/>
</dbReference>
<gene>
    <name evidence="6" type="ORF">St703_16200</name>
</gene>
<dbReference type="InterPro" id="IPR025302">
    <property type="entry name" value="DrrA1/2-like_C"/>
</dbReference>
<dbReference type="InterPro" id="IPR050763">
    <property type="entry name" value="ABC_transporter_ATP-binding"/>
</dbReference>
<dbReference type="SUPFAM" id="SSF52540">
    <property type="entry name" value="P-loop containing nucleoside triphosphate hydrolases"/>
    <property type="match status" value="1"/>
</dbReference>